<protein>
    <submittedName>
        <fullName evidence="2 3">Uncharacterized protein</fullName>
    </submittedName>
</protein>
<proteinExistence type="predicted"/>
<feature type="region of interest" description="Disordered" evidence="1">
    <location>
        <begin position="105"/>
        <end position="134"/>
    </location>
</feature>
<evidence type="ECO:0000313" key="2">
    <source>
        <dbReference type="EMBL" id="AES68502.1"/>
    </source>
</evidence>
<evidence type="ECO:0000313" key="3">
    <source>
        <dbReference type="EnsemblPlants" id="AES68502"/>
    </source>
</evidence>
<dbReference type="EnsemblPlants" id="AES68502">
    <property type="protein sequence ID" value="AES68502"/>
    <property type="gene ID" value="MTR_3g008990"/>
</dbReference>
<reference evidence="2 4" key="1">
    <citation type="journal article" date="2011" name="Nature">
        <title>The Medicago genome provides insight into the evolution of rhizobial symbioses.</title>
        <authorList>
            <person name="Young N.D."/>
            <person name="Debelle F."/>
            <person name="Oldroyd G.E."/>
            <person name="Geurts R."/>
            <person name="Cannon S.B."/>
            <person name="Udvardi M.K."/>
            <person name="Benedito V.A."/>
            <person name="Mayer K.F."/>
            <person name="Gouzy J."/>
            <person name="Schoof H."/>
            <person name="Van de Peer Y."/>
            <person name="Proost S."/>
            <person name="Cook D.R."/>
            <person name="Meyers B.C."/>
            <person name="Spannagl M."/>
            <person name="Cheung F."/>
            <person name="De Mita S."/>
            <person name="Krishnakumar V."/>
            <person name="Gundlach H."/>
            <person name="Zhou S."/>
            <person name="Mudge J."/>
            <person name="Bharti A.K."/>
            <person name="Murray J.D."/>
            <person name="Naoumkina M.A."/>
            <person name="Rosen B."/>
            <person name="Silverstein K.A."/>
            <person name="Tang H."/>
            <person name="Rombauts S."/>
            <person name="Zhao P.X."/>
            <person name="Zhou P."/>
            <person name="Barbe V."/>
            <person name="Bardou P."/>
            <person name="Bechner M."/>
            <person name="Bellec A."/>
            <person name="Berger A."/>
            <person name="Berges H."/>
            <person name="Bidwell S."/>
            <person name="Bisseling T."/>
            <person name="Choisne N."/>
            <person name="Couloux A."/>
            <person name="Denny R."/>
            <person name="Deshpande S."/>
            <person name="Dai X."/>
            <person name="Doyle J.J."/>
            <person name="Dudez A.M."/>
            <person name="Farmer A.D."/>
            <person name="Fouteau S."/>
            <person name="Franken C."/>
            <person name="Gibelin C."/>
            <person name="Gish J."/>
            <person name="Goldstein S."/>
            <person name="Gonzalez A.J."/>
            <person name="Green P.J."/>
            <person name="Hallab A."/>
            <person name="Hartog M."/>
            <person name="Hua A."/>
            <person name="Humphray S.J."/>
            <person name="Jeong D.H."/>
            <person name="Jing Y."/>
            <person name="Jocker A."/>
            <person name="Kenton S.M."/>
            <person name="Kim D.J."/>
            <person name="Klee K."/>
            <person name="Lai H."/>
            <person name="Lang C."/>
            <person name="Lin S."/>
            <person name="Macmil S.L."/>
            <person name="Magdelenat G."/>
            <person name="Matthews L."/>
            <person name="McCorrison J."/>
            <person name="Monaghan E.L."/>
            <person name="Mun J.H."/>
            <person name="Najar F.Z."/>
            <person name="Nicholson C."/>
            <person name="Noirot C."/>
            <person name="O'Bleness M."/>
            <person name="Paule C.R."/>
            <person name="Poulain J."/>
            <person name="Prion F."/>
            <person name="Qin B."/>
            <person name="Qu C."/>
            <person name="Retzel E.F."/>
            <person name="Riddle C."/>
            <person name="Sallet E."/>
            <person name="Samain S."/>
            <person name="Samson N."/>
            <person name="Sanders I."/>
            <person name="Saurat O."/>
            <person name="Scarpelli C."/>
            <person name="Schiex T."/>
            <person name="Segurens B."/>
            <person name="Severin A.J."/>
            <person name="Sherrier D.J."/>
            <person name="Shi R."/>
            <person name="Sims S."/>
            <person name="Singer S.R."/>
            <person name="Sinharoy S."/>
            <person name="Sterck L."/>
            <person name="Viollet A."/>
            <person name="Wang B.B."/>
            <person name="Wang K."/>
            <person name="Wang M."/>
            <person name="Wang X."/>
            <person name="Warfsmann J."/>
            <person name="Weissenbach J."/>
            <person name="White D.D."/>
            <person name="White J.D."/>
            <person name="Wiley G.B."/>
            <person name="Wincker P."/>
            <person name="Xing Y."/>
            <person name="Yang L."/>
            <person name="Yao Z."/>
            <person name="Ying F."/>
            <person name="Zhai J."/>
            <person name="Zhou L."/>
            <person name="Zuber A."/>
            <person name="Denarie J."/>
            <person name="Dixon R.A."/>
            <person name="May G.D."/>
            <person name="Schwartz D.C."/>
            <person name="Rogers J."/>
            <person name="Quetier F."/>
            <person name="Town C.D."/>
            <person name="Roe B.A."/>
        </authorList>
    </citation>
    <scope>NUCLEOTIDE SEQUENCE [LARGE SCALE GENOMIC DNA]</scope>
    <source>
        <strain evidence="2">A17</strain>
        <strain evidence="3 4">cv. Jemalong A17</strain>
    </source>
</reference>
<name>G7IYK5_MEDTR</name>
<reference evidence="2 4" key="2">
    <citation type="journal article" date="2014" name="BMC Genomics">
        <title>An improved genome release (version Mt4.0) for the model legume Medicago truncatula.</title>
        <authorList>
            <person name="Tang H."/>
            <person name="Krishnakumar V."/>
            <person name="Bidwell S."/>
            <person name="Rosen B."/>
            <person name="Chan A."/>
            <person name="Zhou S."/>
            <person name="Gentzbittel L."/>
            <person name="Childs K.L."/>
            <person name="Yandell M."/>
            <person name="Gundlach H."/>
            <person name="Mayer K.F."/>
            <person name="Schwartz D.C."/>
            <person name="Town C.D."/>
        </authorList>
    </citation>
    <scope>GENOME REANNOTATION</scope>
    <source>
        <strain evidence="3 4">cv. Jemalong A17</strain>
    </source>
</reference>
<reference evidence="3" key="3">
    <citation type="submission" date="2015-04" db="UniProtKB">
        <authorList>
            <consortium name="EnsemblPlants"/>
        </authorList>
    </citation>
    <scope>IDENTIFICATION</scope>
    <source>
        <strain evidence="3">cv. Jemalong A17</strain>
    </source>
</reference>
<gene>
    <name evidence="2" type="ordered locus">MTR_3g008990</name>
</gene>
<dbReference type="PaxDb" id="3880-AES68502"/>
<evidence type="ECO:0000256" key="1">
    <source>
        <dbReference type="SAM" id="MobiDB-lite"/>
    </source>
</evidence>
<dbReference type="AlphaFoldDB" id="G7IYK5"/>
<evidence type="ECO:0000313" key="4">
    <source>
        <dbReference type="Proteomes" id="UP000002051"/>
    </source>
</evidence>
<keyword evidence="4" id="KW-1185">Reference proteome</keyword>
<organism evidence="2 4">
    <name type="scientific">Medicago truncatula</name>
    <name type="common">Barrel medic</name>
    <name type="synonym">Medicago tribuloides</name>
    <dbReference type="NCBI Taxonomy" id="3880"/>
    <lineage>
        <taxon>Eukaryota</taxon>
        <taxon>Viridiplantae</taxon>
        <taxon>Streptophyta</taxon>
        <taxon>Embryophyta</taxon>
        <taxon>Tracheophyta</taxon>
        <taxon>Spermatophyta</taxon>
        <taxon>Magnoliopsida</taxon>
        <taxon>eudicotyledons</taxon>
        <taxon>Gunneridae</taxon>
        <taxon>Pentapetalae</taxon>
        <taxon>rosids</taxon>
        <taxon>fabids</taxon>
        <taxon>Fabales</taxon>
        <taxon>Fabaceae</taxon>
        <taxon>Papilionoideae</taxon>
        <taxon>50 kb inversion clade</taxon>
        <taxon>NPAAA clade</taxon>
        <taxon>Hologalegina</taxon>
        <taxon>IRL clade</taxon>
        <taxon>Trifolieae</taxon>
        <taxon>Medicago</taxon>
    </lineage>
</organism>
<dbReference type="EMBL" id="CM001219">
    <property type="protein sequence ID" value="AES68502.1"/>
    <property type="molecule type" value="Genomic_DNA"/>
</dbReference>
<dbReference type="HOGENOM" id="CLU_1263211_0_0_1"/>
<dbReference type="Proteomes" id="UP000002051">
    <property type="component" value="Chromosome 3"/>
</dbReference>
<sequence length="219" mass="25027">MSTWDELDEETNEEEANMTLMASTTYDVESEVDDDDDDEVFSKLTLEAPLKRMHVLEKSKKPPYAEFIQNGMYSYFVLKAGKAKVLNKSKSRALESKDLIKSKPNIPESKVLNSSKPKAKKNSRPKTFKPKVLNDSKPHILKPKVLKKEKSFRANPKEPMKICVPKSEILYATETLYGRTNASVMVPGQWLLMTHDKRKAHFPNINTERGKNCAILRKP</sequence>
<accession>G7IYK5</accession>
<feature type="compositionally biased region" description="Basic residues" evidence="1">
    <location>
        <begin position="117"/>
        <end position="129"/>
    </location>
</feature>